<feature type="compositionally biased region" description="Polar residues" evidence="1">
    <location>
        <begin position="18"/>
        <end position="32"/>
    </location>
</feature>
<feature type="compositionally biased region" description="Low complexity" evidence="1">
    <location>
        <begin position="301"/>
        <end position="315"/>
    </location>
</feature>
<feature type="region of interest" description="Disordered" evidence="1">
    <location>
        <begin position="527"/>
        <end position="1013"/>
    </location>
</feature>
<feature type="region of interest" description="Disordered" evidence="1">
    <location>
        <begin position="1"/>
        <end position="34"/>
    </location>
</feature>
<feature type="compositionally biased region" description="Acidic residues" evidence="1">
    <location>
        <begin position="1100"/>
        <end position="1109"/>
    </location>
</feature>
<feature type="compositionally biased region" description="Polar residues" evidence="1">
    <location>
        <begin position="329"/>
        <end position="340"/>
    </location>
</feature>
<feature type="compositionally biased region" description="Low complexity" evidence="1">
    <location>
        <begin position="1159"/>
        <end position="1181"/>
    </location>
</feature>
<organism evidence="2 3">
    <name type="scientific">Anthostomella pinea</name>
    <dbReference type="NCBI Taxonomy" id="933095"/>
    <lineage>
        <taxon>Eukaryota</taxon>
        <taxon>Fungi</taxon>
        <taxon>Dikarya</taxon>
        <taxon>Ascomycota</taxon>
        <taxon>Pezizomycotina</taxon>
        <taxon>Sordariomycetes</taxon>
        <taxon>Xylariomycetidae</taxon>
        <taxon>Xylariales</taxon>
        <taxon>Xylariaceae</taxon>
        <taxon>Anthostomella</taxon>
    </lineage>
</organism>
<dbReference type="InterPro" id="IPR009072">
    <property type="entry name" value="Histone-fold"/>
</dbReference>
<dbReference type="Gene3D" id="1.10.20.10">
    <property type="entry name" value="Histone, subunit A"/>
    <property type="match status" value="1"/>
</dbReference>
<feature type="compositionally biased region" description="Polar residues" evidence="1">
    <location>
        <begin position="1039"/>
        <end position="1050"/>
    </location>
</feature>
<feature type="compositionally biased region" description="Polar residues" evidence="1">
    <location>
        <begin position="1241"/>
        <end position="1250"/>
    </location>
</feature>
<feature type="compositionally biased region" description="Basic and acidic residues" evidence="1">
    <location>
        <begin position="904"/>
        <end position="913"/>
    </location>
</feature>
<comment type="caution">
    <text evidence="2">The sequence shown here is derived from an EMBL/GenBank/DDBJ whole genome shotgun (WGS) entry which is preliminary data.</text>
</comment>
<feature type="compositionally biased region" description="Polar residues" evidence="1">
    <location>
        <begin position="929"/>
        <end position="950"/>
    </location>
</feature>
<keyword evidence="3" id="KW-1185">Reference proteome</keyword>
<accession>A0AAI8VCX7</accession>
<feature type="compositionally biased region" description="Polar residues" evidence="1">
    <location>
        <begin position="619"/>
        <end position="632"/>
    </location>
</feature>
<feature type="compositionally biased region" description="Polar residues" evidence="1">
    <location>
        <begin position="801"/>
        <end position="813"/>
    </location>
</feature>
<protein>
    <submittedName>
        <fullName evidence="2">Uu.00g099670.m01.CDS01</fullName>
    </submittedName>
</protein>
<feature type="region of interest" description="Disordered" evidence="1">
    <location>
        <begin position="1038"/>
        <end position="1292"/>
    </location>
</feature>
<feature type="compositionally biased region" description="Basic and acidic residues" evidence="1">
    <location>
        <begin position="439"/>
        <end position="448"/>
    </location>
</feature>
<feature type="compositionally biased region" description="Acidic residues" evidence="1">
    <location>
        <begin position="371"/>
        <end position="390"/>
    </location>
</feature>
<dbReference type="EMBL" id="CAUWAG010000004">
    <property type="protein sequence ID" value="CAJ2502573.1"/>
    <property type="molecule type" value="Genomic_DNA"/>
</dbReference>
<feature type="compositionally biased region" description="Polar residues" evidence="1">
    <location>
        <begin position="766"/>
        <end position="775"/>
    </location>
</feature>
<feature type="compositionally biased region" description="Polar residues" evidence="1">
    <location>
        <begin position="400"/>
        <end position="416"/>
    </location>
</feature>
<evidence type="ECO:0000256" key="1">
    <source>
        <dbReference type="SAM" id="MobiDB-lite"/>
    </source>
</evidence>
<dbReference type="GO" id="GO:0046982">
    <property type="term" value="F:protein heterodimerization activity"/>
    <property type="evidence" value="ECO:0007669"/>
    <property type="project" value="InterPro"/>
</dbReference>
<feature type="compositionally biased region" description="Basic and acidic residues" evidence="1">
    <location>
        <begin position="958"/>
        <end position="967"/>
    </location>
</feature>
<feature type="compositionally biased region" description="Pro residues" evidence="1">
    <location>
        <begin position="1132"/>
        <end position="1142"/>
    </location>
</feature>
<feature type="compositionally biased region" description="Acidic residues" evidence="1">
    <location>
        <begin position="543"/>
        <end position="552"/>
    </location>
</feature>
<dbReference type="Proteomes" id="UP001295740">
    <property type="component" value="Unassembled WGS sequence"/>
</dbReference>
<feature type="compositionally biased region" description="Basic and acidic residues" evidence="1">
    <location>
        <begin position="780"/>
        <end position="798"/>
    </location>
</feature>
<name>A0AAI8VCX7_9PEZI</name>
<evidence type="ECO:0000313" key="2">
    <source>
        <dbReference type="EMBL" id="CAJ2502573.1"/>
    </source>
</evidence>
<proteinExistence type="predicted"/>
<evidence type="ECO:0000313" key="3">
    <source>
        <dbReference type="Proteomes" id="UP001295740"/>
    </source>
</evidence>
<feature type="compositionally biased region" description="Polar residues" evidence="1">
    <location>
        <begin position="1182"/>
        <end position="1192"/>
    </location>
</feature>
<feature type="compositionally biased region" description="Basic residues" evidence="1">
    <location>
        <begin position="417"/>
        <end position="430"/>
    </location>
</feature>
<reference evidence="2" key="1">
    <citation type="submission" date="2023-10" db="EMBL/GenBank/DDBJ databases">
        <authorList>
            <person name="Hackl T."/>
        </authorList>
    </citation>
    <scope>NUCLEOTIDE SEQUENCE</scope>
</reference>
<feature type="region of interest" description="Disordered" evidence="1">
    <location>
        <begin position="299"/>
        <end position="503"/>
    </location>
</feature>
<feature type="compositionally biased region" description="Pro residues" evidence="1">
    <location>
        <begin position="1259"/>
        <end position="1270"/>
    </location>
</feature>
<feature type="compositionally biased region" description="Polar residues" evidence="1">
    <location>
        <begin position="450"/>
        <end position="473"/>
    </location>
</feature>
<gene>
    <name evidence="2" type="ORF">KHLLAP_LOCUS3041</name>
</gene>
<sequence>MSSSPSTGLANTPRLVRSRTQSISSDRPSTIGTHGLMTPPLAVSPEAAFIAASAASQIVTNDHDIHSATWYDQFGIEPSGETALVSNSALQLANNFVDQLLYNVIANARSTTLSALRPAVSEVLKPKLAKDAINQADEELREYLGGGEVEDLVRSQSPVSSRDWDLELVWKRTRLRCMVYSSLGDMEEEDEDYYMEQEHLNGETDDILAELVSPAVAIFLTSILEFMGEQVLIVAGQAAFNRQRAKYEKDLKDSARSPGGLSDRIVVEELDMERVALDRTLGRLWRAWKKRIRSPLEPNYSRPFSRSSTSGSGFPHQRRESSAADVLPSLQTSKDAGSNSEAKEDRLEHARERPAQETDGHNVDPSSLELPDSDVEPTYSDEEESEDEEESPRRPKSWIVSPQSSAAESFFLSQVQTRRHRSLPPQKRSRYNAYPVSGDKIDSAEVKATDQMSAGQQRASGSVTIAQGATESVSDIDKESDSSASNYAESKPESDPPSTAGGLLARITTGAVSMGSAAVAGLTAVATGNAPQTEVEDGGKDDVVEDFEEEPEIMTSSRVSIGGRSSPAVSDAGRPSSLIQTRSNSVRSLRVIDVQGPRSPLAQSRSGSDGQDPLLSPVPRSTNVSRESSISGTPPIAEENDSNAPFTRASKRSAIIVPSPTDDNRDATFALTAPPRNRSPPKPTRSPVQAQRPAPAKVTIISNAGMNPQGERPDITQRSLSNVKSPPMPTLPERNTSRPVHGHGYSTSVQRGSSESPEVPRAVQAESPSSLTSSKFKAMRSSEDSTTHRPVDKARNFEDLIQSNETLQYTLTPENMRDMDSAASQQNGSPKPPHRTQKSEDVRHMDRSRSSSIKRSLSVTKTTGLRSHPPTDLGNNGKFPGAAPPEAPVSMPSRGRTGSAAQARDARIPRESMQDFAQFIRSTGPPGGDSSTHGNRANAGSTTVVRNINGPTPAKGSMDSRRTDLSARARLQAREATVNPSNESSELIDFIRRGPPSASSNSPRIPRHVAPFRNTMDSDHMQMTGAVGGKAVDAAIPNLRNSEASTNVTESSAPSSMNSQSALLNKANKAPQYSGGNFDDDDMMPKRTQRRVKDPYAIDFSDEEEDEVEFTPKPKPKPKKEESLIDFLNNYAPPPEPSPQPIVMPKKKSSAPNLIARLRAAGNSSSASNSSTSGRRTSTAAENSVVNSQPRSRPTLAKAYTPIVIPPGAEKLGTDFRSAAAPRVASAGRVPMKKFEPREAVSSTSRTNDLAQFLRDSEPPPTTMANPPPPPEDKSSSGFSRMFERRKKSSAY</sequence>
<feature type="compositionally biased region" description="Basic and acidic residues" evidence="1">
    <location>
        <begin position="341"/>
        <end position="362"/>
    </location>
</feature>
<feature type="compositionally biased region" description="Polar residues" evidence="1">
    <location>
        <begin position="577"/>
        <end position="587"/>
    </location>
</feature>
<feature type="compositionally biased region" description="Low complexity" evidence="1">
    <location>
        <begin position="1051"/>
        <end position="1061"/>
    </location>
</feature>
<feature type="compositionally biased region" description="Basic and acidic residues" evidence="1">
    <location>
        <begin position="837"/>
        <end position="849"/>
    </location>
</feature>
<feature type="compositionally biased region" description="Polar residues" evidence="1">
    <location>
        <begin position="745"/>
        <end position="756"/>
    </location>
</feature>
<feature type="compositionally biased region" description="Polar residues" evidence="1">
    <location>
        <begin position="1"/>
        <end position="10"/>
    </location>
</feature>